<evidence type="ECO:0000259" key="1">
    <source>
        <dbReference type="PROSITE" id="PS50887"/>
    </source>
</evidence>
<dbReference type="AlphaFoldDB" id="A0AAE9XM70"/>
<feature type="domain" description="GGDEF" evidence="1">
    <location>
        <begin position="38"/>
        <end position="171"/>
    </location>
</feature>
<dbReference type="SMART" id="SM00267">
    <property type="entry name" value="GGDEF"/>
    <property type="match status" value="1"/>
</dbReference>
<dbReference type="Proteomes" id="UP001217500">
    <property type="component" value="Chromosome"/>
</dbReference>
<keyword evidence="3" id="KW-1185">Reference proteome</keyword>
<dbReference type="NCBIfam" id="TIGR00254">
    <property type="entry name" value="GGDEF"/>
    <property type="match status" value="1"/>
</dbReference>
<dbReference type="InterPro" id="IPR000160">
    <property type="entry name" value="GGDEF_dom"/>
</dbReference>
<dbReference type="EC" id="2.7.7.65" evidence="2"/>
<organism evidence="2 3">
    <name type="scientific">Gimibacter soli</name>
    <dbReference type="NCBI Taxonomy" id="3024400"/>
    <lineage>
        <taxon>Bacteria</taxon>
        <taxon>Pseudomonadati</taxon>
        <taxon>Pseudomonadota</taxon>
        <taxon>Alphaproteobacteria</taxon>
        <taxon>Kordiimonadales</taxon>
        <taxon>Temperatibacteraceae</taxon>
        <taxon>Gimibacter</taxon>
    </lineage>
</organism>
<keyword evidence="2" id="KW-0808">Transferase</keyword>
<dbReference type="RefSeq" id="WP_289503014.1">
    <property type="nucleotide sequence ID" value="NZ_CP116805.1"/>
</dbReference>
<dbReference type="EMBL" id="CP116805">
    <property type="protein sequence ID" value="WCL53502.1"/>
    <property type="molecule type" value="Genomic_DNA"/>
</dbReference>
<gene>
    <name evidence="2" type="ORF">PH603_13240</name>
</gene>
<dbReference type="InterPro" id="IPR029787">
    <property type="entry name" value="Nucleotide_cyclase"/>
</dbReference>
<protein>
    <submittedName>
        <fullName evidence="2">Diguanylate cyclase</fullName>
        <ecNumber evidence="2">2.7.7.65</ecNumber>
    </submittedName>
</protein>
<name>A0AAE9XM70_9PROT</name>
<accession>A0AAE9XM70</accession>
<dbReference type="Pfam" id="PF00990">
    <property type="entry name" value="GGDEF"/>
    <property type="match status" value="1"/>
</dbReference>
<reference evidence="2" key="1">
    <citation type="submission" date="2023-01" db="EMBL/GenBank/DDBJ databases">
        <title>The genome sequence of Kordiimonadaceae bacterium 6D33.</title>
        <authorList>
            <person name="Liu Y."/>
        </authorList>
    </citation>
    <scope>NUCLEOTIDE SEQUENCE</scope>
    <source>
        <strain evidence="2">6D33</strain>
    </source>
</reference>
<sequence>MSVGRDTAVRDSLTGLRNMLSFEDLAEVMFANLQRRARQAVFARVEIANLKAVRATEGDEAADTLVRAVASILALHSRASDVLARVSDGAFALLMTDMDPSFVNTYFAHLMTRLEAAEVSTPNGVVRAVLNAGVSVSREGSVEDRLAHAHELAADARHMGPGKHQIELVVTE</sequence>
<dbReference type="SUPFAM" id="SSF55073">
    <property type="entry name" value="Nucleotide cyclase"/>
    <property type="match status" value="1"/>
</dbReference>
<proteinExistence type="predicted"/>
<keyword evidence="2" id="KW-0548">Nucleotidyltransferase</keyword>
<dbReference type="Gene3D" id="3.30.70.270">
    <property type="match status" value="1"/>
</dbReference>
<dbReference type="KEGG" id="gso:PH603_13240"/>
<evidence type="ECO:0000313" key="2">
    <source>
        <dbReference type="EMBL" id="WCL53502.1"/>
    </source>
</evidence>
<dbReference type="PROSITE" id="PS50887">
    <property type="entry name" value="GGDEF"/>
    <property type="match status" value="1"/>
</dbReference>
<evidence type="ECO:0000313" key="3">
    <source>
        <dbReference type="Proteomes" id="UP001217500"/>
    </source>
</evidence>
<dbReference type="GO" id="GO:0052621">
    <property type="term" value="F:diguanylate cyclase activity"/>
    <property type="evidence" value="ECO:0007669"/>
    <property type="project" value="UniProtKB-EC"/>
</dbReference>
<dbReference type="InterPro" id="IPR043128">
    <property type="entry name" value="Rev_trsase/Diguanyl_cyclase"/>
</dbReference>